<evidence type="ECO:0000256" key="4">
    <source>
        <dbReference type="ARBA" id="ARBA00022692"/>
    </source>
</evidence>
<feature type="transmembrane region" description="Helical" evidence="8">
    <location>
        <begin position="159"/>
        <end position="183"/>
    </location>
</feature>
<dbReference type="InterPro" id="IPR001750">
    <property type="entry name" value="ND/Mrp_TM"/>
</dbReference>
<dbReference type="EMBL" id="CP002432">
    <property type="protein sequence ID" value="ADU65924.1"/>
    <property type="molecule type" value="Genomic_DNA"/>
</dbReference>
<dbReference type="KEGG" id="din:Selin_1189"/>
<keyword evidence="3" id="KW-1003">Cell membrane</keyword>
<dbReference type="GO" id="GO:0016491">
    <property type="term" value="F:oxidoreductase activity"/>
    <property type="evidence" value="ECO:0007669"/>
    <property type="project" value="UniProtKB-KW"/>
</dbReference>
<dbReference type="GO" id="GO:0042773">
    <property type="term" value="P:ATP synthesis coupled electron transport"/>
    <property type="evidence" value="ECO:0007669"/>
    <property type="project" value="InterPro"/>
</dbReference>
<dbReference type="PRINTS" id="PR01437">
    <property type="entry name" value="NUOXDRDTASE4"/>
</dbReference>
<feature type="transmembrane region" description="Helical" evidence="8">
    <location>
        <begin position="330"/>
        <end position="351"/>
    </location>
</feature>
<reference evidence="10 11" key="1">
    <citation type="submission" date="2010-12" db="EMBL/GenBank/DDBJ databases">
        <title>Complete sequence of Desulfurispirillum indicum S5.</title>
        <authorList>
            <consortium name="US DOE Joint Genome Institute"/>
            <person name="Lucas S."/>
            <person name="Copeland A."/>
            <person name="Lapidus A."/>
            <person name="Cheng J.-F."/>
            <person name="Goodwin L."/>
            <person name="Pitluck S."/>
            <person name="Chertkov O."/>
            <person name="Held B."/>
            <person name="Detter J.C."/>
            <person name="Han C."/>
            <person name="Tapia R."/>
            <person name="Land M."/>
            <person name="Hauser L."/>
            <person name="Kyrpides N."/>
            <person name="Ivanova N."/>
            <person name="Mikhailova N."/>
            <person name="Haggblom M."/>
            <person name="Rauschenbach I."/>
            <person name="Bini E."/>
            <person name="Woyke T."/>
        </authorList>
    </citation>
    <scope>NUCLEOTIDE SEQUENCE [LARGE SCALE GENOMIC DNA]</scope>
    <source>
        <strain evidence="11">ATCC BAA-1389 / DSM 22839 / S5</strain>
    </source>
</reference>
<feature type="domain" description="NADH:quinone oxidoreductase/Mrp antiporter transmembrane" evidence="9">
    <location>
        <begin position="127"/>
        <end position="417"/>
    </location>
</feature>
<feature type="transmembrane region" description="Helical" evidence="8">
    <location>
        <begin position="241"/>
        <end position="263"/>
    </location>
</feature>
<feature type="transmembrane region" description="Helical" evidence="8">
    <location>
        <begin position="129"/>
        <end position="147"/>
    </location>
</feature>
<feature type="transmembrane region" description="Helical" evidence="8">
    <location>
        <begin position="78"/>
        <end position="97"/>
    </location>
</feature>
<gene>
    <name evidence="10" type="ordered locus">Selin_1189</name>
</gene>
<comment type="subcellular location">
    <subcellularLocation>
        <location evidence="1">Cell membrane</location>
        <topology evidence="1">Multi-pass membrane protein</topology>
    </subcellularLocation>
    <subcellularLocation>
        <location evidence="7">Membrane</location>
        <topology evidence="7">Multi-pass membrane protein</topology>
    </subcellularLocation>
</comment>
<keyword evidence="5 8" id="KW-1133">Transmembrane helix</keyword>
<accession>E6W4F0</accession>
<dbReference type="STRING" id="653733.Selin_1189"/>
<feature type="transmembrane region" description="Helical" evidence="8">
    <location>
        <begin position="411"/>
        <end position="440"/>
    </location>
</feature>
<evidence type="ECO:0000313" key="11">
    <source>
        <dbReference type="Proteomes" id="UP000002572"/>
    </source>
</evidence>
<feature type="transmembrane region" description="Helical" evidence="8">
    <location>
        <begin position="35"/>
        <end position="58"/>
    </location>
</feature>
<evidence type="ECO:0000256" key="5">
    <source>
        <dbReference type="ARBA" id="ARBA00022989"/>
    </source>
</evidence>
<dbReference type="GO" id="GO:0005886">
    <property type="term" value="C:plasma membrane"/>
    <property type="evidence" value="ECO:0007669"/>
    <property type="project" value="UniProtKB-SubCell"/>
</dbReference>
<evidence type="ECO:0000256" key="7">
    <source>
        <dbReference type="RuleBase" id="RU000320"/>
    </source>
</evidence>
<dbReference type="PANTHER" id="PTHR42703">
    <property type="entry name" value="NADH DEHYDROGENASE"/>
    <property type="match status" value="1"/>
</dbReference>
<dbReference type="Pfam" id="PF00361">
    <property type="entry name" value="Proton_antipo_M"/>
    <property type="match status" value="1"/>
</dbReference>
<feature type="transmembrane region" description="Helical" evidence="8">
    <location>
        <begin position="372"/>
        <end position="391"/>
    </location>
</feature>
<evidence type="ECO:0000313" key="10">
    <source>
        <dbReference type="EMBL" id="ADU65924.1"/>
    </source>
</evidence>
<evidence type="ECO:0000256" key="1">
    <source>
        <dbReference type="ARBA" id="ARBA00004651"/>
    </source>
</evidence>
<feature type="transmembrane region" description="Helical" evidence="8">
    <location>
        <begin position="304"/>
        <end position="324"/>
    </location>
</feature>
<dbReference type="PANTHER" id="PTHR42703:SF1">
    <property type="entry name" value="NA(+)_H(+) ANTIPORTER SUBUNIT D1"/>
    <property type="match status" value="1"/>
</dbReference>
<dbReference type="InterPro" id="IPR003918">
    <property type="entry name" value="NADH_UbQ_OxRdtase"/>
</dbReference>
<name>E6W4F0_DESIS</name>
<keyword evidence="4 7" id="KW-0812">Transmembrane</keyword>
<dbReference type="InterPro" id="IPR050586">
    <property type="entry name" value="CPA3_Na-H_Antiporter_D"/>
</dbReference>
<dbReference type="Proteomes" id="UP000002572">
    <property type="component" value="Chromosome"/>
</dbReference>
<feature type="transmembrane region" description="Helical" evidence="8">
    <location>
        <begin position="6"/>
        <end position="23"/>
    </location>
</feature>
<feature type="transmembrane region" description="Helical" evidence="8">
    <location>
        <begin position="460"/>
        <end position="483"/>
    </location>
</feature>
<protein>
    <submittedName>
        <fullName evidence="10">NADH dehydrogenase (Quinone)</fullName>
        <ecNumber evidence="10">1.6.99.5</ecNumber>
    </submittedName>
</protein>
<keyword evidence="6 8" id="KW-0472">Membrane</keyword>
<evidence type="ECO:0000256" key="8">
    <source>
        <dbReference type="SAM" id="Phobius"/>
    </source>
</evidence>
<keyword evidence="10" id="KW-0560">Oxidoreductase</keyword>
<evidence type="ECO:0000256" key="3">
    <source>
        <dbReference type="ARBA" id="ARBA00022475"/>
    </source>
</evidence>
<dbReference type="HOGENOM" id="CLU_007100_9_2_0"/>
<evidence type="ECO:0000256" key="6">
    <source>
        <dbReference type="ARBA" id="ARBA00023136"/>
    </source>
</evidence>
<dbReference type="OrthoDB" id="9811718at2"/>
<feature type="transmembrane region" description="Helical" evidence="8">
    <location>
        <begin position="104"/>
        <end position="123"/>
    </location>
</feature>
<dbReference type="RefSeq" id="WP_013505805.1">
    <property type="nucleotide sequence ID" value="NC_014836.1"/>
</dbReference>
<keyword evidence="11" id="KW-1185">Reference proteome</keyword>
<feature type="transmembrane region" description="Helical" evidence="8">
    <location>
        <begin position="278"/>
        <end position="297"/>
    </location>
</feature>
<dbReference type="NCBIfam" id="NF009309">
    <property type="entry name" value="PRK12666.1"/>
    <property type="match status" value="1"/>
</dbReference>
<dbReference type="InParanoid" id="E6W4F0"/>
<evidence type="ECO:0000259" key="9">
    <source>
        <dbReference type="Pfam" id="PF00361"/>
    </source>
</evidence>
<dbReference type="AlphaFoldDB" id="E6W4F0"/>
<feature type="transmembrane region" description="Helical" evidence="8">
    <location>
        <begin position="203"/>
        <end position="229"/>
    </location>
</feature>
<dbReference type="GO" id="GO:0008137">
    <property type="term" value="F:NADH dehydrogenase (ubiquinone) activity"/>
    <property type="evidence" value="ECO:0007669"/>
    <property type="project" value="InterPro"/>
</dbReference>
<dbReference type="eggNOG" id="COG0651">
    <property type="taxonomic scope" value="Bacteria"/>
</dbReference>
<sequence length="522" mass="55374">MSHFVALPLLLPLIVGILMVMGVNRSLHWQRSLGLLSTVSLVVITGILLLQSASGPIQVYAMGDWNPPFGIVLVVDRLSAFMIFITAVLSLFCLLYAMGGTDSLGKNFHALFQMQLLGINGAFMTGDIFNLFVFFEIMLLASYGLVLHGGGAKRTAASLHYVVINLLGSALFLVGVGVLYSILGSLNMADLAVRMSLAGEENAALLQASGLILFSVFALKAAMLPLYFWLPNTYGFTSAPVAALFAIMTKVGVYVILRVYSLIFGEHAGVAANLVEPWLLPVALITLVCGAIGVVAARDLRRAIAYMVVVSVGTLLAVIGTFTADAIASALVYLPHTTFVTAGMFLVADMIRQQRIHEATTLRPDLPVAQHRLLGLLFFAGAIAIAGLPPLSGFMAKAMMLVAVQQSSSVAFIWAIILLGGLMGLIAIGRAGSIIFWKVLPLDDGGKDAYTKKPHPDARIFSLGYAFPALALIAISPLLVMFAGPLSEFATAASQQITTPTEYIRAVLGSDAVALMKIAGGQ</sequence>
<comment type="similarity">
    <text evidence="2">Belongs to the CPA3 antiporters (TC 2.A.63) subunit D family.</text>
</comment>
<organism evidence="10 11">
    <name type="scientific">Desulfurispirillum indicum (strain ATCC BAA-1389 / DSM 22839 / S5)</name>
    <dbReference type="NCBI Taxonomy" id="653733"/>
    <lineage>
        <taxon>Bacteria</taxon>
        <taxon>Pseudomonadati</taxon>
        <taxon>Chrysiogenota</taxon>
        <taxon>Chrysiogenia</taxon>
        <taxon>Chrysiogenales</taxon>
        <taxon>Chrysiogenaceae</taxon>
        <taxon>Desulfurispirillum</taxon>
    </lineage>
</organism>
<proteinExistence type="inferred from homology"/>
<dbReference type="EC" id="1.6.99.5" evidence="10"/>
<evidence type="ECO:0000256" key="2">
    <source>
        <dbReference type="ARBA" id="ARBA00005346"/>
    </source>
</evidence>